<dbReference type="Pfam" id="PF14886">
    <property type="entry name" value="FAM183"/>
    <property type="match status" value="1"/>
</dbReference>
<evidence type="ECO:0000256" key="5">
    <source>
        <dbReference type="ARBA" id="ARBA00023273"/>
    </source>
</evidence>
<dbReference type="GO" id="GO:0097546">
    <property type="term" value="C:ciliary base"/>
    <property type="evidence" value="ECO:0007669"/>
    <property type="project" value="TreeGrafter"/>
</dbReference>
<evidence type="ECO:0000256" key="6">
    <source>
        <dbReference type="ARBA" id="ARBA00034777"/>
    </source>
</evidence>
<dbReference type="PANTHER" id="PTHR33865">
    <property type="entry name" value="PROTEIN FAM183B"/>
    <property type="match status" value="1"/>
</dbReference>
<evidence type="ECO:0000256" key="2">
    <source>
        <dbReference type="ARBA" id="ARBA00004245"/>
    </source>
</evidence>
<evidence type="ECO:0000313" key="8">
    <source>
        <dbReference type="Proteomes" id="UP000298787"/>
    </source>
</evidence>
<evidence type="ECO:0000256" key="4">
    <source>
        <dbReference type="ARBA" id="ARBA00023212"/>
    </source>
</evidence>
<keyword evidence="5" id="KW-0966">Cell projection</keyword>
<sequence>MPRHCSANPVFTVARNMAGNKKMDLVHQNAIHTETIRKEQRHQILHTEFSINPHRKLHILPDKPMSRKATEVIVENSDFIKAFHKAREEPTKKYTMPQTESQEIGWISAPLIPSDRSDRRLHFNRFSSDVSKHKESALRSSN</sequence>
<proteinExistence type="inferred from homology"/>
<dbReference type="InterPro" id="IPR029214">
    <property type="entry name" value="CFAP144"/>
</dbReference>
<evidence type="ECO:0000256" key="1">
    <source>
        <dbReference type="ARBA" id="ARBA00004138"/>
    </source>
</evidence>
<keyword evidence="8" id="KW-1185">Reference proteome</keyword>
<evidence type="ECO:0000313" key="7">
    <source>
        <dbReference type="EMBL" id="TKS74247.1"/>
    </source>
</evidence>
<reference evidence="7 8" key="1">
    <citation type="submission" date="2019-01" db="EMBL/GenBank/DDBJ databases">
        <title>Genome Assembly of Collichthys lucidus.</title>
        <authorList>
            <person name="Cai M."/>
            <person name="Xiao S."/>
        </authorList>
    </citation>
    <scope>NUCLEOTIDE SEQUENCE [LARGE SCALE GENOMIC DNA]</scope>
    <source>
        <strain evidence="7">JT15FE1705JMU</strain>
        <tissue evidence="7">Muscle</tissue>
    </source>
</reference>
<dbReference type="Proteomes" id="UP000298787">
    <property type="component" value="Chromosome 8"/>
</dbReference>
<dbReference type="GO" id="GO:0005856">
    <property type="term" value="C:cytoskeleton"/>
    <property type="evidence" value="ECO:0007669"/>
    <property type="project" value="UniProtKB-SubCell"/>
</dbReference>
<comment type="similarity">
    <text evidence="6">Belongs to the CFAP144 family.</text>
</comment>
<evidence type="ECO:0000256" key="3">
    <source>
        <dbReference type="ARBA" id="ARBA00022490"/>
    </source>
</evidence>
<name>A0A4U5UHR6_COLLU</name>
<protein>
    <submittedName>
        <fullName evidence="7">Protein FAM183B</fullName>
    </submittedName>
</protein>
<keyword evidence="4" id="KW-0206">Cytoskeleton</keyword>
<comment type="subcellular location">
    <subcellularLocation>
        <location evidence="1">Cell projection</location>
        <location evidence="1">Cilium</location>
    </subcellularLocation>
    <subcellularLocation>
        <location evidence="2">Cytoplasm</location>
        <location evidence="2">Cytoskeleton</location>
    </subcellularLocation>
</comment>
<dbReference type="EMBL" id="CM014085">
    <property type="protein sequence ID" value="TKS74247.1"/>
    <property type="molecule type" value="Genomic_DNA"/>
</dbReference>
<gene>
    <name evidence="7" type="ORF">D9C73_008328</name>
</gene>
<dbReference type="AlphaFoldDB" id="A0A4U5UHR6"/>
<organism evidence="7 8">
    <name type="scientific">Collichthys lucidus</name>
    <name type="common">Big head croaker</name>
    <name type="synonym">Sciaena lucida</name>
    <dbReference type="NCBI Taxonomy" id="240159"/>
    <lineage>
        <taxon>Eukaryota</taxon>
        <taxon>Metazoa</taxon>
        <taxon>Chordata</taxon>
        <taxon>Craniata</taxon>
        <taxon>Vertebrata</taxon>
        <taxon>Euteleostomi</taxon>
        <taxon>Actinopterygii</taxon>
        <taxon>Neopterygii</taxon>
        <taxon>Teleostei</taxon>
        <taxon>Neoteleostei</taxon>
        <taxon>Acanthomorphata</taxon>
        <taxon>Eupercaria</taxon>
        <taxon>Sciaenidae</taxon>
        <taxon>Collichthys</taxon>
    </lineage>
</organism>
<accession>A0A4U5UHR6</accession>
<dbReference type="STRING" id="240159.A0A4U5UHR6"/>
<keyword evidence="3" id="KW-0963">Cytoplasm</keyword>
<dbReference type="PANTHER" id="PTHR33865:SF3">
    <property type="entry name" value="PROTEIN FAM183B"/>
    <property type="match status" value="1"/>
</dbReference>